<dbReference type="Proteomes" id="UP001165080">
    <property type="component" value="Unassembled WGS sequence"/>
</dbReference>
<dbReference type="OrthoDB" id="565618at2759"/>
<keyword evidence="2" id="KW-1185">Reference proteome</keyword>
<evidence type="ECO:0000313" key="1">
    <source>
        <dbReference type="EMBL" id="GLC50498.1"/>
    </source>
</evidence>
<evidence type="ECO:0000313" key="2">
    <source>
        <dbReference type="Proteomes" id="UP001165080"/>
    </source>
</evidence>
<proteinExistence type="predicted"/>
<accession>A0A9W6BEY8</accession>
<dbReference type="EMBL" id="BRXU01000003">
    <property type="protein sequence ID" value="GLC50498.1"/>
    <property type="molecule type" value="Genomic_DNA"/>
</dbReference>
<reference evidence="1 2" key="1">
    <citation type="journal article" date="2023" name="Commun. Biol.">
        <title>Reorganization of the ancestral sex-determining regions during the evolution of trioecy in Pleodorina starrii.</title>
        <authorList>
            <person name="Takahashi K."/>
            <person name="Suzuki S."/>
            <person name="Kawai-Toyooka H."/>
            <person name="Yamamoto K."/>
            <person name="Hamaji T."/>
            <person name="Ootsuki R."/>
            <person name="Yamaguchi H."/>
            <person name="Kawachi M."/>
            <person name="Higashiyama T."/>
            <person name="Nozaki H."/>
        </authorList>
    </citation>
    <scope>NUCLEOTIDE SEQUENCE [LARGE SCALE GENOMIC DNA]</scope>
    <source>
        <strain evidence="1 2">NIES-4479</strain>
    </source>
</reference>
<name>A0A9W6BEY8_9CHLO</name>
<gene>
    <name evidence="1" type="primary">PLEST000033</name>
    <name evidence="1" type="ORF">PLESTB_000386100</name>
</gene>
<protein>
    <submittedName>
        <fullName evidence="1">Uncharacterized protein</fullName>
    </submittedName>
</protein>
<organism evidence="1 2">
    <name type="scientific">Pleodorina starrii</name>
    <dbReference type="NCBI Taxonomy" id="330485"/>
    <lineage>
        <taxon>Eukaryota</taxon>
        <taxon>Viridiplantae</taxon>
        <taxon>Chlorophyta</taxon>
        <taxon>core chlorophytes</taxon>
        <taxon>Chlorophyceae</taxon>
        <taxon>CS clade</taxon>
        <taxon>Chlamydomonadales</taxon>
        <taxon>Volvocaceae</taxon>
        <taxon>Pleodorina</taxon>
    </lineage>
</organism>
<sequence>MLLSARPLHNWRCCIRSGPGASQVWPAVWRRSCTAAAPEGQPAAPAGVAGAVEPQWNDIVEYLLPRPLAGARLGVGRIDRVEDGRVTLAPLEEDEEEVWVESHDVSAVEVPEGSVVRILSYDFSQRQDKEGNPHGEHAHDVYTLLDHPSADVYRGPRTLTVVVRRAAA</sequence>
<dbReference type="AlphaFoldDB" id="A0A9W6BEY8"/>
<comment type="caution">
    <text evidence="1">The sequence shown here is derived from an EMBL/GenBank/DDBJ whole genome shotgun (WGS) entry which is preliminary data.</text>
</comment>